<proteinExistence type="predicted"/>
<dbReference type="RefSeq" id="WP_066449604.1">
    <property type="nucleotide sequence ID" value="NZ_CAUWFI010000001.1"/>
</dbReference>
<name>A0A4R3Z4R7_9FIRM</name>
<dbReference type="GeneID" id="98914709"/>
<dbReference type="AlphaFoldDB" id="A0A4R3Z4R7"/>
<gene>
    <name evidence="1" type="ORF">EDD60_10414</name>
</gene>
<accession>A0A4R3Z4R7</accession>
<keyword evidence="2" id="KW-1185">Reference proteome</keyword>
<evidence type="ECO:0000313" key="1">
    <source>
        <dbReference type="EMBL" id="TCW01197.1"/>
    </source>
</evidence>
<dbReference type="EMBL" id="SMCQ01000004">
    <property type="protein sequence ID" value="TCW01197.1"/>
    <property type="molecule type" value="Genomic_DNA"/>
</dbReference>
<organism evidence="1 2">
    <name type="scientific">Longibaculum muris</name>
    <dbReference type="NCBI Taxonomy" id="1796628"/>
    <lineage>
        <taxon>Bacteria</taxon>
        <taxon>Bacillati</taxon>
        <taxon>Bacillota</taxon>
        <taxon>Erysipelotrichia</taxon>
        <taxon>Erysipelotrichales</taxon>
        <taxon>Coprobacillaceae</taxon>
        <taxon>Longibaculum</taxon>
    </lineage>
</organism>
<dbReference type="Proteomes" id="UP000295515">
    <property type="component" value="Unassembled WGS sequence"/>
</dbReference>
<protein>
    <submittedName>
        <fullName evidence="1">Uncharacterized protein</fullName>
    </submittedName>
</protein>
<sequence length="70" mass="8191">MERIAIGFVTEPSFLNVTPMVEQSNQSYEVQQILPMTKFPSPHFSKHCPLYSYKGKTHLSYKWFNSHLTL</sequence>
<reference evidence="1 2" key="1">
    <citation type="submission" date="2019-03" db="EMBL/GenBank/DDBJ databases">
        <title>Genomic Encyclopedia of Type Strains, Phase IV (KMG-IV): sequencing the most valuable type-strain genomes for metagenomic binning, comparative biology and taxonomic classification.</title>
        <authorList>
            <person name="Goeker M."/>
        </authorList>
    </citation>
    <scope>NUCLEOTIDE SEQUENCE [LARGE SCALE GENOMIC DNA]</scope>
    <source>
        <strain evidence="1 2">DSM 29487</strain>
    </source>
</reference>
<evidence type="ECO:0000313" key="2">
    <source>
        <dbReference type="Proteomes" id="UP000295515"/>
    </source>
</evidence>
<comment type="caution">
    <text evidence="1">The sequence shown here is derived from an EMBL/GenBank/DDBJ whole genome shotgun (WGS) entry which is preliminary data.</text>
</comment>